<evidence type="ECO:0000313" key="2">
    <source>
        <dbReference type="Proteomes" id="UP000516057"/>
    </source>
</evidence>
<dbReference type="GO" id="GO:0000030">
    <property type="term" value="F:mannosyltransferase activity"/>
    <property type="evidence" value="ECO:0007669"/>
    <property type="project" value="TreeGrafter"/>
</dbReference>
<sequence>MSAPRLSRKHRAELWLARWMQRFYAAWPRALEAHQPAPFAQHAFGPAQPCEAAIPPIVWAYWDGVDPPLLVRRCFDHWRALMPGWRIHVLDSASVLDRVGALPAALAGAAAPQRADWIRLELLRRHGGIWLDASTILTQPLDWVLAEQARSRSDFVGYYLERYTSDPQFPVVENWFMAAPPGSPFIEDLQREFTEEVLPRGNAGYIAHLQALGVYEAVRQAIDIPGYLSMHLALQRVLRLQGRYRLSLGKAEDGPFYYHALGRWGRTPLKIRLLFSRVPQALPSVIKLRAPDRKRLDEYLARGLYVPDSVADRFLLPHPSRRAG</sequence>
<evidence type="ECO:0000313" key="1">
    <source>
        <dbReference type="EMBL" id="QNP58236.1"/>
    </source>
</evidence>
<keyword evidence="2" id="KW-1185">Reference proteome</keyword>
<dbReference type="KEGG" id="amon:H9L24_14325"/>
<dbReference type="Gene3D" id="3.90.550.20">
    <property type="match status" value="1"/>
</dbReference>
<dbReference type="PANTHER" id="PTHR32385:SF15">
    <property type="entry name" value="INOSITOL PHOSPHOCERAMIDE MANNOSYLTRANSFERASE 1"/>
    <property type="match status" value="1"/>
</dbReference>
<dbReference type="InterPro" id="IPR029044">
    <property type="entry name" value="Nucleotide-diphossugar_trans"/>
</dbReference>
<dbReference type="EMBL" id="CP060790">
    <property type="protein sequence ID" value="QNP58236.1"/>
    <property type="molecule type" value="Genomic_DNA"/>
</dbReference>
<keyword evidence="1" id="KW-0808">Transferase</keyword>
<dbReference type="InterPro" id="IPR051706">
    <property type="entry name" value="Glycosyltransferase_domain"/>
</dbReference>
<gene>
    <name evidence="1" type="ORF">H9L24_14325</name>
</gene>
<dbReference type="SUPFAM" id="SSF53448">
    <property type="entry name" value="Nucleotide-diphospho-sugar transferases"/>
    <property type="match status" value="1"/>
</dbReference>
<dbReference type="InterPro" id="IPR008441">
    <property type="entry name" value="AfumC-like_glycosyl_Trfase"/>
</dbReference>
<reference evidence="1 2" key="1">
    <citation type="submission" date="2020-08" db="EMBL/GenBank/DDBJ databases">
        <title>Genome sequence of Acidovorax monticola KACC 19171T.</title>
        <authorList>
            <person name="Hyun D.-W."/>
            <person name="Bae J.-W."/>
        </authorList>
    </citation>
    <scope>NUCLEOTIDE SEQUENCE [LARGE SCALE GENOMIC DNA]</scope>
    <source>
        <strain evidence="1 2">KACC 19171</strain>
    </source>
</reference>
<keyword evidence="1" id="KW-0328">Glycosyltransferase</keyword>
<dbReference type="PANTHER" id="PTHR32385">
    <property type="entry name" value="MANNOSYL PHOSPHORYLINOSITOL CERAMIDE SYNTHASE"/>
    <property type="match status" value="1"/>
</dbReference>
<dbReference type="RefSeq" id="WP_187735228.1">
    <property type="nucleotide sequence ID" value="NZ_CP060790.1"/>
</dbReference>
<organism evidence="1 2">
    <name type="scientific">Paenacidovorax monticola</name>
    <dbReference type="NCBI Taxonomy" id="1926868"/>
    <lineage>
        <taxon>Bacteria</taxon>
        <taxon>Pseudomonadati</taxon>
        <taxon>Pseudomonadota</taxon>
        <taxon>Betaproteobacteria</taxon>
        <taxon>Burkholderiales</taxon>
        <taxon>Comamonadaceae</taxon>
        <taxon>Paenacidovorax</taxon>
    </lineage>
</organism>
<dbReference type="GO" id="GO:0016020">
    <property type="term" value="C:membrane"/>
    <property type="evidence" value="ECO:0007669"/>
    <property type="project" value="GOC"/>
</dbReference>
<dbReference type="Pfam" id="PF05704">
    <property type="entry name" value="Caps_synth"/>
    <property type="match status" value="1"/>
</dbReference>
<protein>
    <submittedName>
        <fullName evidence="1">Mannosyltransferase</fullName>
    </submittedName>
</protein>
<dbReference type="Proteomes" id="UP000516057">
    <property type="component" value="Chromosome"/>
</dbReference>
<dbReference type="AlphaFoldDB" id="A0A7H0HCH0"/>
<name>A0A7H0HCH0_9BURK</name>
<accession>A0A7H0HCH0</accession>
<dbReference type="GO" id="GO:0051999">
    <property type="term" value="P:mannosyl-inositol phosphorylceramide biosynthetic process"/>
    <property type="evidence" value="ECO:0007669"/>
    <property type="project" value="TreeGrafter"/>
</dbReference>
<proteinExistence type="predicted"/>